<evidence type="ECO:0000256" key="3">
    <source>
        <dbReference type="ARBA" id="ARBA00023157"/>
    </source>
</evidence>
<keyword evidence="3" id="KW-1015">Disulfide bond</keyword>
<feature type="chain" id="PRO_5024395766" evidence="6">
    <location>
        <begin position="39"/>
        <end position="583"/>
    </location>
</feature>
<protein>
    <submittedName>
        <fullName evidence="8">TlpA family protein disulfide reductase</fullName>
    </submittedName>
</protein>
<evidence type="ECO:0000313" key="9">
    <source>
        <dbReference type="Proteomes" id="UP000324479"/>
    </source>
</evidence>
<dbReference type="AlphaFoldDB" id="A0A5M6D506"/>
<feature type="compositionally biased region" description="Polar residues" evidence="5">
    <location>
        <begin position="38"/>
        <end position="53"/>
    </location>
</feature>
<feature type="domain" description="Thioredoxin" evidence="7">
    <location>
        <begin position="439"/>
        <end position="583"/>
    </location>
</feature>
<evidence type="ECO:0000256" key="1">
    <source>
        <dbReference type="ARBA" id="ARBA00004196"/>
    </source>
</evidence>
<dbReference type="PANTHER" id="PTHR42852">
    <property type="entry name" value="THIOL:DISULFIDE INTERCHANGE PROTEIN DSBE"/>
    <property type="match status" value="1"/>
</dbReference>
<evidence type="ECO:0000256" key="4">
    <source>
        <dbReference type="ARBA" id="ARBA00023284"/>
    </source>
</evidence>
<dbReference type="InterPro" id="IPR050553">
    <property type="entry name" value="Thioredoxin_ResA/DsbE_sf"/>
</dbReference>
<comment type="subcellular location">
    <subcellularLocation>
        <location evidence="1">Cell envelope</location>
    </subcellularLocation>
</comment>
<gene>
    <name evidence="8" type="ORF">FYK55_21920</name>
</gene>
<dbReference type="EMBL" id="VWOX01000014">
    <property type="protein sequence ID" value="KAA5540285.1"/>
    <property type="molecule type" value="Genomic_DNA"/>
</dbReference>
<dbReference type="RefSeq" id="WP_150078757.1">
    <property type="nucleotide sequence ID" value="NZ_VWOX01000014.1"/>
</dbReference>
<dbReference type="PANTHER" id="PTHR42852:SF6">
    <property type="entry name" value="THIOL:DISULFIDE INTERCHANGE PROTEIN DSBE"/>
    <property type="match status" value="1"/>
</dbReference>
<dbReference type="Proteomes" id="UP000324479">
    <property type="component" value="Unassembled WGS sequence"/>
</dbReference>
<evidence type="ECO:0000256" key="6">
    <source>
        <dbReference type="SAM" id="SignalP"/>
    </source>
</evidence>
<evidence type="ECO:0000313" key="8">
    <source>
        <dbReference type="EMBL" id="KAA5540285.1"/>
    </source>
</evidence>
<dbReference type="InterPro" id="IPR036249">
    <property type="entry name" value="Thioredoxin-like_sf"/>
</dbReference>
<keyword evidence="6" id="KW-0732">Signal</keyword>
<evidence type="ECO:0000256" key="5">
    <source>
        <dbReference type="SAM" id="MobiDB-lite"/>
    </source>
</evidence>
<dbReference type="InterPro" id="IPR013766">
    <property type="entry name" value="Thioredoxin_domain"/>
</dbReference>
<dbReference type="Gene3D" id="3.40.30.10">
    <property type="entry name" value="Glutaredoxin"/>
    <property type="match status" value="1"/>
</dbReference>
<name>A0A5M6D506_9BACT</name>
<proteinExistence type="predicted"/>
<dbReference type="CDD" id="cd02966">
    <property type="entry name" value="TlpA_like_family"/>
    <property type="match status" value="1"/>
</dbReference>
<keyword evidence="4" id="KW-0676">Redox-active center</keyword>
<keyword evidence="9" id="KW-1185">Reference proteome</keyword>
<dbReference type="GO" id="GO:0017004">
    <property type="term" value="P:cytochrome complex assembly"/>
    <property type="evidence" value="ECO:0007669"/>
    <property type="project" value="UniProtKB-KW"/>
</dbReference>
<dbReference type="PROSITE" id="PS51257">
    <property type="entry name" value="PROKAR_LIPOPROTEIN"/>
    <property type="match status" value="1"/>
</dbReference>
<comment type="caution">
    <text evidence="8">The sequence shown here is derived from an EMBL/GenBank/DDBJ whole genome shotgun (WGS) entry which is preliminary data.</text>
</comment>
<dbReference type="GO" id="GO:0030313">
    <property type="term" value="C:cell envelope"/>
    <property type="evidence" value="ECO:0007669"/>
    <property type="project" value="UniProtKB-SubCell"/>
</dbReference>
<dbReference type="PROSITE" id="PS51352">
    <property type="entry name" value="THIOREDOXIN_2"/>
    <property type="match status" value="1"/>
</dbReference>
<feature type="region of interest" description="Disordered" evidence="5">
    <location>
        <begin position="38"/>
        <end position="139"/>
    </location>
</feature>
<organism evidence="8 9">
    <name type="scientific">Roseiconus nitratireducens</name>
    <dbReference type="NCBI Taxonomy" id="2605748"/>
    <lineage>
        <taxon>Bacteria</taxon>
        <taxon>Pseudomonadati</taxon>
        <taxon>Planctomycetota</taxon>
        <taxon>Planctomycetia</taxon>
        <taxon>Pirellulales</taxon>
        <taxon>Pirellulaceae</taxon>
        <taxon>Roseiconus</taxon>
    </lineage>
</organism>
<evidence type="ECO:0000259" key="7">
    <source>
        <dbReference type="PROSITE" id="PS51352"/>
    </source>
</evidence>
<sequence>MHCEHRSVRRAIRLRSKIRSLGLLAGLLLFFGCSPNQSEPDANAQTVAENGSPKNRVAALPPGQQVDSPQSPAAGESDAQGSSTAADDAEELVPPPPGAADDTTAEDGQSKTGFPLADPSQNRVRINDGTAPGQQTLPAKLNDRALRDDLTPAELSQFLQDADRDMQLLSSGKTGIKDEVEIAEMMQAIARKKLEASLMLKKHSDASDTQRVEGIRGQLQALSHLAAMGDLPSANALEALAKENLSAEDPSVVMDSRIVLIGFAIDSLQAGQEGAADEIVSLVSDLTQNPSSDIPAVMIMGQARQMLSRYGQIDQAVAVREKLLSLYGNSSNTLVARIAAEAAGVATFDSTDRLLAAILKNENVALARWTDAVLELIDESPDMSAVQYLAGAALRLEAAGRDKFVDETYSILDEQFTDPDAATTREIQLAQDARQARQKVIGRIFDPEGLPSVEGTDIKMKDYRGKVVLMPFWAVSFPTSLQIIPMLKQIRDQHPEKVAIVGMNLDAEGAPLKEFLAEAEMDFPSYRSVSSATENVANPVALQFGLVSMPFVAVLDQESRVVALDFTGETVQKTVRALLGSNP</sequence>
<dbReference type="SUPFAM" id="SSF52833">
    <property type="entry name" value="Thioredoxin-like"/>
    <property type="match status" value="1"/>
</dbReference>
<evidence type="ECO:0000256" key="2">
    <source>
        <dbReference type="ARBA" id="ARBA00022748"/>
    </source>
</evidence>
<reference evidence="8 9" key="1">
    <citation type="submission" date="2019-08" db="EMBL/GenBank/DDBJ databases">
        <authorList>
            <person name="Dhanesh K."/>
            <person name="Kumar G."/>
            <person name="Sasikala C."/>
            <person name="Venkata Ramana C."/>
        </authorList>
    </citation>
    <scope>NUCLEOTIDE SEQUENCE [LARGE SCALE GENOMIC DNA]</scope>
    <source>
        <strain evidence="8 9">JC645</strain>
    </source>
</reference>
<keyword evidence="2" id="KW-0201">Cytochrome c-type biogenesis</keyword>
<feature type="signal peptide" evidence="6">
    <location>
        <begin position="1"/>
        <end position="38"/>
    </location>
</feature>
<accession>A0A5M6D506</accession>